<dbReference type="PANTHER" id="PTHR48111">
    <property type="entry name" value="REGULATOR OF RPOS"/>
    <property type="match status" value="1"/>
</dbReference>
<dbReference type="InterPro" id="IPR036388">
    <property type="entry name" value="WH-like_DNA-bd_sf"/>
</dbReference>
<dbReference type="Gene3D" id="3.40.50.2300">
    <property type="match status" value="1"/>
</dbReference>
<feature type="modified residue" description="4-aspartylphosphate" evidence="7">
    <location>
        <position position="48"/>
    </location>
</feature>
<dbReference type="FunFam" id="1.10.10.10:FF:000018">
    <property type="entry name" value="DNA-binding response regulator ResD"/>
    <property type="match status" value="1"/>
</dbReference>
<dbReference type="GO" id="GO:0005829">
    <property type="term" value="C:cytosol"/>
    <property type="evidence" value="ECO:0007669"/>
    <property type="project" value="TreeGrafter"/>
</dbReference>
<evidence type="ECO:0000313" key="12">
    <source>
        <dbReference type="Proteomes" id="UP000061660"/>
    </source>
</evidence>
<reference evidence="11 12" key="2">
    <citation type="journal article" date="2016" name="Genome Announc.">
        <title>Complete Genome Sequences of Two Interactive Moderate Thermophiles, Paenibacillus napthalenovorans 32O-Y and Paenibacillus sp. 32O-W.</title>
        <authorList>
            <person name="Butler R.R.III."/>
            <person name="Wang J."/>
            <person name="Stark B.C."/>
            <person name="Pombert J.F."/>
        </authorList>
    </citation>
    <scope>NUCLEOTIDE SEQUENCE [LARGE SCALE GENOMIC DNA]</scope>
    <source>
        <strain evidence="11 12">32O-Y</strain>
    </source>
</reference>
<dbReference type="SMART" id="SM00448">
    <property type="entry name" value="REC"/>
    <property type="match status" value="1"/>
</dbReference>
<evidence type="ECO:0000256" key="6">
    <source>
        <dbReference type="ARBA" id="ARBA00023163"/>
    </source>
</evidence>
<evidence type="ECO:0000256" key="5">
    <source>
        <dbReference type="ARBA" id="ARBA00023125"/>
    </source>
</evidence>
<feature type="domain" description="OmpR/PhoB-type" evidence="10">
    <location>
        <begin position="131"/>
        <end position="230"/>
    </location>
</feature>
<dbReference type="GO" id="GO:0000156">
    <property type="term" value="F:phosphorelay response regulator activity"/>
    <property type="evidence" value="ECO:0007669"/>
    <property type="project" value="TreeGrafter"/>
</dbReference>
<evidence type="ECO:0000256" key="7">
    <source>
        <dbReference type="PROSITE-ProRule" id="PRU00169"/>
    </source>
</evidence>
<evidence type="ECO:0000256" key="4">
    <source>
        <dbReference type="ARBA" id="ARBA00023015"/>
    </source>
</evidence>
<dbReference type="EMBL" id="CP013652">
    <property type="protein sequence ID" value="ALS20762.1"/>
    <property type="molecule type" value="Genomic_DNA"/>
</dbReference>
<dbReference type="CDD" id="cd17574">
    <property type="entry name" value="REC_OmpR"/>
    <property type="match status" value="1"/>
</dbReference>
<dbReference type="PATRIC" id="fig|162209.4.peg.392"/>
<dbReference type="KEGG" id="pnp:IJ22_03730"/>
<comment type="subcellular location">
    <subcellularLocation>
        <location evidence="1">Cytoplasm</location>
    </subcellularLocation>
</comment>
<dbReference type="SUPFAM" id="SSF52172">
    <property type="entry name" value="CheY-like"/>
    <property type="match status" value="1"/>
</dbReference>
<keyword evidence="2 7" id="KW-0597">Phosphoprotein</keyword>
<dbReference type="Proteomes" id="UP000061660">
    <property type="component" value="Chromosome"/>
</dbReference>
<keyword evidence="3" id="KW-0902">Two-component regulatory system</keyword>
<dbReference type="PROSITE" id="PS50110">
    <property type="entry name" value="RESPONSE_REGULATORY"/>
    <property type="match status" value="1"/>
</dbReference>
<name>A0A0U2W5R0_9BACL</name>
<dbReference type="InterPro" id="IPR039420">
    <property type="entry name" value="WalR-like"/>
</dbReference>
<reference evidence="12" key="1">
    <citation type="submission" date="2015-12" db="EMBL/GenBank/DDBJ databases">
        <title>Complete genome sequences of two moderately thermophilic Paenibacillus species.</title>
        <authorList>
            <person name="Butler R.III."/>
            <person name="Wang J."/>
            <person name="Stark B.C."/>
            <person name="Pombert J.-F."/>
        </authorList>
    </citation>
    <scope>NUCLEOTIDE SEQUENCE [LARGE SCALE GENOMIC DNA]</scope>
    <source>
        <strain evidence="12">32O-Y</strain>
    </source>
</reference>
<evidence type="ECO:0000256" key="2">
    <source>
        <dbReference type="ARBA" id="ARBA00022553"/>
    </source>
</evidence>
<protein>
    <submittedName>
        <fullName evidence="11">Two-component system response regulator</fullName>
    </submittedName>
</protein>
<dbReference type="SUPFAM" id="SSF46894">
    <property type="entry name" value="C-terminal effector domain of the bipartite response regulators"/>
    <property type="match status" value="1"/>
</dbReference>
<evidence type="ECO:0000256" key="3">
    <source>
        <dbReference type="ARBA" id="ARBA00023012"/>
    </source>
</evidence>
<dbReference type="Gene3D" id="6.10.250.690">
    <property type="match status" value="1"/>
</dbReference>
<feature type="domain" description="Response regulatory" evidence="9">
    <location>
        <begin position="1"/>
        <end position="112"/>
    </location>
</feature>
<sequence length="247" mass="27709">MVVEDDYEIRDVIRLYLEKNNYRVVCAEDGENALSLAVAEQPDLIILDVLLPGRSGFEVCSEMRNISGAPILFLSCKKDEADKIKGLDAGGDDYITKPFSPNELVARVRANLRRSHLAGNGAAESPEQSKPSQLHIGSLHIDSLSRVVKVNGQEVTLSRKEFDLLSFLAYRPEQTISHEYLFRKIWEQECFNDTRTIIVHVSNLRKKIEPDPSAPQYIINVHGVGYKFAKVARELQPGHDARHGSAL</sequence>
<organism evidence="11 12">
    <name type="scientific">Paenibacillus naphthalenovorans</name>
    <dbReference type="NCBI Taxonomy" id="162209"/>
    <lineage>
        <taxon>Bacteria</taxon>
        <taxon>Bacillati</taxon>
        <taxon>Bacillota</taxon>
        <taxon>Bacilli</taxon>
        <taxon>Bacillales</taxon>
        <taxon>Paenibacillaceae</taxon>
        <taxon>Paenibacillus</taxon>
    </lineage>
</organism>
<dbReference type="InterPro" id="IPR016032">
    <property type="entry name" value="Sig_transdc_resp-reg_C-effctor"/>
</dbReference>
<dbReference type="PROSITE" id="PS51755">
    <property type="entry name" value="OMPR_PHOB"/>
    <property type="match status" value="1"/>
</dbReference>
<proteinExistence type="predicted"/>
<keyword evidence="12" id="KW-1185">Reference proteome</keyword>
<accession>A0A0U2W5R0</accession>
<evidence type="ECO:0000259" key="9">
    <source>
        <dbReference type="PROSITE" id="PS50110"/>
    </source>
</evidence>
<dbReference type="CDD" id="cd00383">
    <property type="entry name" value="trans_reg_C"/>
    <property type="match status" value="1"/>
</dbReference>
<keyword evidence="4" id="KW-0805">Transcription regulation</keyword>
<dbReference type="Pfam" id="PF00072">
    <property type="entry name" value="Response_reg"/>
    <property type="match status" value="1"/>
</dbReference>
<dbReference type="InterPro" id="IPR001789">
    <property type="entry name" value="Sig_transdc_resp-reg_receiver"/>
</dbReference>
<dbReference type="InterPro" id="IPR001867">
    <property type="entry name" value="OmpR/PhoB-type_DNA-bd"/>
</dbReference>
<evidence type="ECO:0000256" key="8">
    <source>
        <dbReference type="PROSITE-ProRule" id="PRU01091"/>
    </source>
</evidence>
<evidence type="ECO:0000313" key="11">
    <source>
        <dbReference type="EMBL" id="ALS20762.1"/>
    </source>
</evidence>
<dbReference type="AlphaFoldDB" id="A0A0U2W5R0"/>
<dbReference type="STRING" id="162209.IJ22_03730"/>
<dbReference type="SMART" id="SM00862">
    <property type="entry name" value="Trans_reg_C"/>
    <property type="match status" value="1"/>
</dbReference>
<dbReference type="Gene3D" id="1.10.10.10">
    <property type="entry name" value="Winged helix-like DNA-binding domain superfamily/Winged helix DNA-binding domain"/>
    <property type="match status" value="1"/>
</dbReference>
<dbReference type="InterPro" id="IPR011006">
    <property type="entry name" value="CheY-like_superfamily"/>
</dbReference>
<keyword evidence="5 8" id="KW-0238">DNA-binding</keyword>
<gene>
    <name evidence="11" type="ORF">IJ22_03730</name>
</gene>
<dbReference type="GO" id="GO:0006355">
    <property type="term" value="P:regulation of DNA-templated transcription"/>
    <property type="evidence" value="ECO:0007669"/>
    <property type="project" value="InterPro"/>
</dbReference>
<feature type="DNA-binding region" description="OmpR/PhoB-type" evidence="8">
    <location>
        <begin position="131"/>
        <end position="230"/>
    </location>
</feature>
<evidence type="ECO:0000259" key="10">
    <source>
        <dbReference type="PROSITE" id="PS51755"/>
    </source>
</evidence>
<evidence type="ECO:0000256" key="1">
    <source>
        <dbReference type="ARBA" id="ARBA00004496"/>
    </source>
</evidence>
<dbReference type="PANTHER" id="PTHR48111:SF1">
    <property type="entry name" value="TWO-COMPONENT RESPONSE REGULATOR ORR33"/>
    <property type="match status" value="1"/>
</dbReference>
<keyword evidence="6" id="KW-0804">Transcription</keyword>
<dbReference type="GO" id="GO:0032993">
    <property type="term" value="C:protein-DNA complex"/>
    <property type="evidence" value="ECO:0007669"/>
    <property type="project" value="TreeGrafter"/>
</dbReference>
<dbReference type="GO" id="GO:0000976">
    <property type="term" value="F:transcription cis-regulatory region binding"/>
    <property type="evidence" value="ECO:0007669"/>
    <property type="project" value="TreeGrafter"/>
</dbReference>
<dbReference type="Pfam" id="PF00486">
    <property type="entry name" value="Trans_reg_C"/>
    <property type="match status" value="1"/>
</dbReference>